<reference evidence="2 3" key="1">
    <citation type="submission" date="2019-03" db="EMBL/GenBank/DDBJ databases">
        <authorList>
            <person name="Kox A.R. M."/>
        </authorList>
    </citation>
    <scope>NUCLEOTIDE SEQUENCE [LARGE SCALE GENOMIC DNA]</scope>
    <source>
        <strain evidence="2">MTUNDRAET4 annotated genome</strain>
    </source>
</reference>
<dbReference type="EMBL" id="LR536450">
    <property type="protein sequence ID" value="VFU10404.1"/>
    <property type="molecule type" value="Genomic_DNA"/>
</dbReference>
<dbReference type="OrthoDB" id="8456023at2"/>
<evidence type="ECO:0000256" key="1">
    <source>
        <dbReference type="SAM" id="MobiDB-lite"/>
    </source>
</evidence>
<accession>A0A4U8Z4K4</accession>
<dbReference type="KEGG" id="mtun:MTUNDRAET4_3517"/>
<gene>
    <name evidence="2" type="ORF">MTUNDRAET4_3517</name>
</gene>
<feature type="region of interest" description="Disordered" evidence="1">
    <location>
        <begin position="1"/>
        <end position="33"/>
    </location>
</feature>
<sequence>MQNLETEASRRGAAPVKSPPPSHHAMVGDRTEPEARSTAIYIAQMAAELIKLARRERLDLLTHLLEMAKLEAEFSVGAR</sequence>
<organism evidence="2 3">
    <name type="scientific">Methylocella tundrae</name>
    <dbReference type="NCBI Taxonomy" id="227605"/>
    <lineage>
        <taxon>Bacteria</taxon>
        <taxon>Pseudomonadati</taxon>
        <taxon>Pseudomonadota</taxon>
        <taxon>Alphaproteobacteria</taxon>
        <taxon>Hyphomicrobiales</taxon>
        <taxon>Beijerinckiaceae</taxon>
        <taxon>Methylocella</taxon>
    </lineage>
</organism>
<protein>
    <submittedName>
        <fullName evidence="2">Uncharacterized protein</fullName>
    </submittedName>
</protein>
<name>A0A4U8Z4K4_METTU</name>
<evidence type="ECO:0000313" key="2">
    <source>
        <dbReference type="EMBL" id="VFU10404.1"/>
    </source>
</evidence>
<evidence type="ECO:0000313" key="3">
    <source>
        <dbReference type="Proteomes" id="UP000294360"/>
    </source>
</evidence>
<dbReference type="Proteomes" id="UP000294360">
    <property type="component" value="Chromosome"/>
</dbReference>
<proteinExistence type="predicted"/>
<dbReference type="AlphaFoldDB" id="A0A4U8Z4K4"/>
<dbReference type="RefSeq" id="WP_134491133.1">
    <property type="nucleotide sequence ID" value="NZ_CP139089.1"/>
</dbReference>